<organism evidence="1 2">
    <name type="scientific">Leucocoprinus birnbaumii</name>
    <dbReference type="NCBI Taxonomy" id="56174"/>
    <lineage>
        <taxon>Eukaryota</taxon>
        <taxon>Fungi</taxon>
        <taxon>Dikarya</taxon>
        <taxon>Basidiomycota</taxon>
        <taxon>Agaricomycotina</taxon>
        <taxon>Agaricomycetes</taxon>
        <taxon>Agaricomycetidae</taxon>
        <taxon>Agaricales</taxon>
        <taxon>Agaricineae</taxon>
        <taxon>Agaricaceae</taxon>
        <taxon>Leucocoprinus</taxon>
    </lineage>
</organism>
<dbReference type="SUPFAM" id="SSF51430">
    <property type="entry name" value="NAD(P)-linked oxidoreductase"/>
    <property type="match status" value="1"/>
</dbReference>
<dbReference type="Proteomes" id="UP001213000">
    <property type="component" value="Unassembled WGS sequence"/>
</dbReference>
<keyword evidence="2" id="KW-1185">Reference proteome</keyword>
<comment type="caution">
    <text evidence="1">The sequence shown here is derived from an EMBL/GenBank/DDBJ whole genome shotgun (WGS) entry which is preliminary data.</text>
</comment>
<gene>
    <name evidence="1" type="ORF">NP233_g12891</name>
</gene>
<name>A0AAD5VDT5_9AGAR</name>
<evidence type="ECO:0000313" key="2">
    <source>
        <dbReference type="Proteomes" id="UP001213000"/>
    </source>
</evidence>
<evidence type="ECO:0000313" key="1">
    <source>
        <dbReference type="EMBL" id="KAJ3552405.1"/>
    </source>
</evidence>
<proteinExistence type="predicted"/>
<protein>
    <submittedName>
        <fullName evidence="1">Uncharacterized protein</fullName>
    </submittedName>
</protein>
<dbReference type="Gene3D" id="3.20.20.100">
    <property type="entry name" value="NADP-dependent oxidoreductase domain"/>
    <property type="match status" value="1"/>
</dbReference>
<dbReference type="EMBL" id="JANIEX010002057">
    <property type="protein sequence ID" value="KAJ3552405.1"/>
    <property type="molecule type" value="Genomic_DNA"/>
</dbReference>
<dbReference type="InterPro" id="IPR036812">
    <property type="entry name" value="NAD(P)_OxRdtase_dom_sf"/>
</dbReference>
<dbReference type="AlphaFoldDB" id="A0AAD5VDT5"/>
<reference evidence="1" key="1">
    <citation type="submission" date="2022-07" db="EMBL/GenBank/DDBJ databases">
        <title>Genome Sequence of Leucocoprinus birnbaumii.</title>
        <authorList>
            <person name="Buettner E."/>
        </authorList>
    </citation>
    <scope>NUCLEOTIDE SEQUENCE</scope>
    <source>
        <strain evidence="1">VT141</strain>
    </source>
</reference>
<sequence>MIPKIASKVIYGTAWKKEQTTALVVAAVLKGFRAIDTACQPKHYREDLVGEALTILQDKHGIKREDLWLQTKYAHQPEQLKPL</sequence>
<accession>A0AAD5VDT5</accession>